<feature type="chain" id="PRO_5005193570" description="ABC transmembrane type-1 domain-containing protein" evidence="2">
    <location>
        <begin position="23"/>
        <end position="396"/>
    </location>
</feature>
<feature type="signal peptide" evidence="2">
    <location>
        <begin position="1"/>
        <end position="22"/>
    </location>
</feature>
<evidence type="ECO:0000256" key="2">
    <source>
        <dbReference type="SAM" id="SignalP"/>
    </source>
</evidence>
<evidence type="ECO:0000313" key="3">
    <source>
        <dbReference type="EMBL" id="CEO99611.1"/>
    </source>
</evidence>
<sequence>MHRSSRLVFGALVVLLLSVALAHEYDDDGDDAACSSTLPTCPRAVSSTLASASSVTKSFMRRVGVLWLVSTVASSVARAHFRQSSLYPTVVRAVNWYHARLGYSTWERRRRLGRCMSCVDPAVGEGAARVTDITADFIIDLVFYYIPVGVVVVAQVVPRALMRPSDVPGMVDQALEMGADAIIQSVNGLLSSLHRNALFLLEIGAVVALAARVHPVVNGYLLERNVNQRINKAVIAPIAKRMPSFALRTFLTTIGPDLVDSAVYAVIVQVIAGSFRLARYGIRRVLFGKKRRAAAVPPAGPDRPAPAPAPEMCDAAYADAEKVVAEQEAKPESSASEHGLNDDVPVSAETTRQQQSSPSPHATPSHPVVTHLATGGLTSRAAMDVAGDPLSMELSV</sequence>
<gene>
    <name evidence="3" type="ORF">PBRA_007344</name>
</gene>
<keyword evidence="2" id="KW-0732">Signal</keyword>
<evidence type="ECO:0000313" key="4">
    <source>
        <dbReference type="Proteomes" id="UP000039324"/>
    </source>
</evidence>
<organism evidence="3 4">
    <name type="scientific">Plasmodiophora brassicae</name>
    <name type="common">Clubroot disease agent</name>
    <dbReference type="NCBI Taxonomy" id="37360"/>
    <lineage>
        <taxon>Eukaryota</taxon>
        <taxon>Sar</taxon>
        <taxon>Rhizaria</taxon>
        <taxon>Endomyxa</taxon>
        <taxon>Phytomyxea</taxon>
        <taxon>Plasmodiophorida</taxon>
        <taxon>Plasmodiophoridae</taxon>
        <taxon>Plasmodiophora</taxon>
    </lineage>
</organism>
<dbReference type="EMBL" id="CDSF01000092">
    <property type="protein sequence ID" value="CEO99611.1"/>
    <property type="molecule type" value="Genomic_DNA"/>
</dbReference>
<protein>
    <recommendedName>
        <fullName evidence="5">ABC transmembrane type-1 domain-containing protein</fullName>
    </recommendedName>
</protein>
<keyword evidence="4" id="KW-1185">Reference proteome</keyword>
<reference evidence="3 4" key="1">
    <citation type="submission" date="2015-02" db="EMBL/GenBank/DDBJ databases">
        <authorList>
            <person name="Chooi Y.-H."/>
        </authorList>
    </citation>
    <scope>NUCLEOTIDE SEQUENCE [LARGE SCALE GENOMIC DNA]</scope>
    <source>
        <strain evidence="3">E3</strain>
    </source>
</reference>
<proteinExistence type="predicted"/>
<dbReference type="Proteomes" id="UP000039324">
    <property type="component" value="Unassembled WGS sequence"/>
</dbReference>
<name>A0A0G4IX51_PLABS</name>
<evidence type="ECO:0000256" key="1">
    <source>
        <dbReference type="SAM" id="MobiDB-lite"/>
    </source>
</evidence>
<dbReference type="AlphaFoldDB" id="A0A0G4IX51"/>
<accession>A0A0G4IX51</accession>
<evidence type="ECO:0008006" key="5">
    <source>
        <dbReference type="Google" id="ProtNLM"/>
    </source>
</evidence>
<feature type="region of interest" description="Disordered" evidence="1">
    <location>
        <begin position="324"/>
        <end position="375"/>
    </location>
</feature>
<feature type="compositionally biased region" description="Low complexity" evidence="1">
    <location>
        <begin position="353"/>
        <end position="367"/>
    </location>
</feature>